<evidence type="ECO:0000256" key="1">
    <source>
        <dbReference type="ARBA" id="ARBA00004123"/>
    </source>
</evidence>
<keyword evidence="3" id="KW-0963">Cytoplasm</keyword>
<feature type="domain" description="EDS1 EP" evidence="8">
    <location>
        <begin position="393"/>
        <end position="609"/>
    </location>
</feature>
<dbReference type="InterPro" id="IPR002921">
    <property type="entry name" value="Fungal_lipase-type"/>
</dbReference>
<dbReference type="InterPro" id="IPR044603">
    <property type="entry name" value="SAG101-like"/>
</dbReference>
<gene>
    <name evidence="9" type="ORF">ACH5RR_011110</name>
</gene>
<evidence type="ECO:0000256" key="6">
    <source>
        <dbReference type="ARBA" id="ARBA00023242"/>
    </source>
</evidence>
<protein>
    <submittedName>
        <fullName evidence="9">Uncharacterized protein</fullName>
    </submittedName>
</protein>
<dbReference type="PANTHER" id="PTHR46898:SF3">
    <property type="entry name" value="FUNGAL LIPASE-LIKE DOMAIN-CONTAINING PROTEIN"/>
    <property type="match status" value="1"/>
</dbReference>
<sequence>MDKWGLGAEEKEDLGVGEESQVLRQRWFSSGLELANLVASSEILDSSWDAIADLYSRNTSAGEPTRHPLSLAYHVYQRPSAATIIAFVTSASANVEHLRREGIDLVSSDELAASLPLFDFIPTKVNPSFSVHKAAATLFASHQDALSLLKDKHGNSSPLIITGHSMGGSIASLFTLWVLDSISPKATKRPFCVTFGSPLVGNNYFQKAISERPSWNSCFLHVVSYQDPVPKFSVSSYGYSTDGSTTQTCYMPFGTFLFCSDSGGSACFEEPESVLELMMEMSSELEENQNQNKNLQIIDYGLILQHLKCTAKHKENSSLDQSLASSLEAGIIIQLEAIGIKRLQHKLQPQQNNTTLSLIANVAKRMEDVLIRKRNVFDPAKKLNDIKIEMTYMEWYKKVTLDEGGYYDSYKFWRSKSRDAIKSRQEIVMRKRILTRYWRRMVDEAEQMPQKEGVAFRTRWLYAGTNYRRMIEPLDIAEYYSDGKTDYTTQGRCKHYKLLEQWMNEEKQCRNGNANSRNKACSLTEDSCFWAHVEEAMICCRVLKNDLSSPESRESPRSRLFEFEQYVMDLIKDYSVSFEVFLEQSSFMQWWREYSEIIGGSSYHSPLTDFMKNGCYKEYA</sequence>
<dbReference type="CDD" id="cd00519">
    <property type="entry name" value="Lipase_3"/>
    <property type="match status" value="1"/>
</dbReference>
<reference evidence="9 10" key="1">
    <citation type="submission" date="2024-11" db="EMBL/GenBank/DDBJ databases">
        <title>A near-complete genome assembly of Cinchona calisaya.</title>
        <authorList>
            <person name="Lian D.C."/>
            <person name="Zhao X.W."/>
            <person name="Wei L."/>
        </authorList>
    </citation>
    <scope>NUCLEOTIDE SEQUENCE [LARGE SCALE GENOMIC DNA]</scope>
    <source>
        <tissue evidence="9">Nenye</tissue>
    </source>
</reference>
<evidence type="ECO:0000313" key="10">
    <source>
        <dbReference type="Proteomes" id="UP001630127"/>
    </source>
</evidence>
<keyword evidence="6" id="KW-0539">Nucleus</keyword>
<evidence type="ECO:0000256" key="3">
    <source>
        <dbReference type="ARBA" id="ARBA00022490"/>
    </source>
</evidence>
<evidence type="ECO:0000256" key="5">
    <source>
        <dbReference type="ARBA" id="ARBA00022821"/>
    </source>
</evidence>
<dbReference type="GO" id="GO:0006952">
    <property type="term" value="P:defense response"/>
    <property type="evidence" value="ECO:0007669"/>
    <property type="project" value="UniProtKB-KW"/>
</dbReference>
<dbReference type="EMBL" id="JBJUIK010000005">
    <property type="protein sequence ID" value="KAL3526454.1"/>
    <property type="molecule type" value="Genomic_DNA"/>
</dbReference>
<keyword evidence="4" id="KW-0378">Hydrolase</keyword>
<dbReference type="InterPro" id="IPR029058">
    <property type="entry name" value="AB_hydrolase_fold"/>
</dbReference>
<dbReference type="SUPFAM" id="SSF53474">
    <property type="entry name" value="alpha/beta-Hydrolases"/>
    <property type="match status" value="1"/>
</dbReference>
<dbReference type="Gene3D" id="3.40.50.1820">
    <property type="entry name" value="alpha/beta hydrolase"/>
    <property type="match status" value="1"/>
</dbReference>
<accession>A0ABD3A3Y5</accession>
<dbReference type="InterPro" id="IPR041266">
    <property type="entry name" value="EDS1_EP"/>
</dbReference>
<proteinExistence type="predicted"/>
<dbReference type="GO" id="GO:0016787">
    <property type="term" value="F:hydrolase activity"/>
    <property type="evidence" value="ECO:0007669"/>
    <property type="project" value="UniProtKB-KW"/>
</dbReference>
<dbReference type="Pfam" id="PF01764">
    <property type="entry name" value="Lipase_3"/>
    <property type="match status" value="1"/>
</dbReference>
<comment type="subcellular location">
    <subcellularLocation>
        <location evidence="2">Cytoplasm</location>
    </subcellularLocation>
    <subcellularLocation>
        <location evidence="1">Nucleus</location>
    </subcellularLocation>
</comment>
<dbReference type="PANTHER" id="PTHR46898">
    <property type="entry name" value="SENESCENCE-ASSOCIATED CARBOXYLESTERASE 101"/>
    <property type="match status" value="1"/>
</dbReference>
<evidence type="ECO:0000256" key="4">
    <source>
        <dbReference type="ARBA" id="ARBA00022801"/>
    </source>
</evidence>
<comment type="caution">
    <text evidence="9">The sequence shown here is derived from an EMBL/GenBank/DDBJ whole genome shotgun (WGS) entry which is preliminary data.</text>
</comment>
<evidence type="ECO:0000313" key="9">
    <source>
        <dbReference type="EMBL" id="KAL3526454.1"/>
    </source>
</evidence>
<dbReference type="GO" id="GO:0005634">
    <property type="term" value="C:nucleus"/>
    <property type="evidence" value="ECO:0007669"/>
    <property type="project" value="UniProtKB-SubCell"/>
</dbReference>
<name>A0ABD3A3Y5_9GENT</name>
<dbReference type="AlphaFoldDB" id="A0ABD3A3Y5"/>
<evidence type="ECO:0000259" key="7">
    <source>
        <dbReference type="Pfam" id="PF01764"/>
    </source>
</evidence>
<evidence type="ECO:0000256" key="2">
    <source>
        <dbReference type="ARBA" id="ARBA00004496"/>
    </source>
</evidence>
<keyword evidence="5" id="KW-0611">Plant defense</keyword>
<dbReference type="GO" id="GO:0005737">
    <property type="term" value="C:cytoplasm"/>
    <property type="evidence" value="ECO:0007669"/>
    <property type="project" value="UniProtKB-SubCell"/>
</dbReference>
<dbReference type="Proteomes" id="UP001630127">
    <property type="component" value="Unassembled WGS sequence"/>
</dbReference>
<keyword evidence="10" id="KW-1185">Reference proteome</keyword>
<dbReference type="Pfam" id="PF18117">
    <property type="entry name" value="EDS1_EP"/>
    <property type="match status" value="1"/>
</dbReference>
<organism evidence="9 10">
    <name type="scientific">Cinchona calisaya</name>
    <dbReference type="NCBI Taxonomy" id="153742"/>
    <lineage>
        <taxon>Eukaryota</taxon>
        <taxon>Viridiplantae</taxon>
        <taxon>Streptophyta</taxon>
        <taxon>Embryophyta</taxon>
        <taxon>Tracheophyta</taxon>
        <taxon>Spermatophyta</taxon>
        <taxon>Magnoliopsida</taxon>
        <taxon>eudicotyledons</taxon>
        <taxon>Gunneridae</taxon>
        <taxon>Pentapetalae</taxon>
        <taxon>asterids</taxon>
        <taxon>lamiids</taxon>
        <taxon>Gentianales</taxon>
        <taxon>Rubiaceae</taxon>
        <taxon>Cinchonoideae</taxon>
        <taxon>Cinchoneae</taxon>
        <taxon>Cinchona</taxon>
    </lineage>
</organism>
<evidence type="ECO:0000259" key="8">
    <source>
        <dbReference type="Pfam" id="PF18117"/>
    </source>
</evidence>
<feature type="domain" description="Fungal lipase-type" evidence="7">
    <location>
        <begin position="132"/>
        <end position="234"/>
    </location>
</feature>